<dbReference type="Proteomes" id="UP000327000">
    <property type="component" value="Unassembled WGS sequence"/>
</dbReference>
<dbReference type="Pfam" id="PF14431">
    <property type="entry name" value="YwqJ-deaminase"/>
    <property type="match status" value="1"/>
</dbReference>
<organism evidence="1 2">
    <name type="scientific">Streptomyces mobaraensis</name>
    <name type="common">Streptoverticillium mobaraense</name>
    <dbReference type="NCBI Taxonomy" id="35621"/>
    <lineage>
        <taxon>Bacteria</taxon>
        <taxon>Bacillati</taxon>
        <taxon>Actinomycetota</taxon>
        <taxon>Actinomycetes</taxon>
        <taxon>Kitasatosporales</taxon>
        <taxon>Streptomycetaceae</taxon>
        <taxon>Streptomyces</taxon>
    </lineage>
</organism>
<dbReference type="InterPro" id="IPR025968">
    <property type="entry name" value="YwqJ_deaminase"/>
</dbReference>
<gene>
    <name evidence="1" type="ORF">FRZ00_34305</name>
</gene>
<dbReference type="EMBL" id="VOKX01000142">
    <property type="protein sequence ID" value="KAB7832874.1"/>
    <property type="molecule type" value="Genomic_DNA"/>
</dbReference>
<reference evidence="1 2" key="1">
    <citation type="journal article" date="2019" name="Microb. Cell Fact.">
        <title>Exploring novel herbicidin analogues by transcriptional regulator overexpression and MS/MS molecular networking.</title>
        <authorList>
            <person name="Shi Y."/>
            <person name="Gu R."/>
            <person name="Li Y."/>
            <person name="Wang X."/>
            <person name="Ren W."/>
            <person name="Li X."/>
            <person name="Wang L."/>
            <person name="Xie Y."/>
            <person name="Hong B."/>
        </authorList>
    </citation>
    <scope>NUCLEOTIDE SEQUENCE [LARGE SCALE GENOMIC DNA]</scope>
    <source>
        <strain evidence="1 2">US-43</strain>
    </source>
</reference>
<name>A0A5N5VX28_STRMB</name>
<dbReference type="AlphaFoldDB" id="A0A5N5VX28"/>
<keyword evidence="2" id="KW-1185">Reference proteome</keyword>
<sequence length="129" mass="13695">MSDISPGVAASLLVQGKIFSMTNLSGPGTPDLHPAVRHFFDTLPPELREPYIGYCAESALVSDQFWGLDEGRSDGGHTGLDEGAAHFAGAMVMSVKIREEGDPEHGETTLPCRSCTALLDRLGVGISRP</sequence>
<accession>A0A5N5VX28</accession>
<dbReference type="OrthoDB" id="3872283at2"/>
<protein>
    <recommendedName>
        <fullName evidence="3">Deaminase</fullName>
    </recommendedName>
</protein>
<evidence type="ECO:0000313" key="1">
    <source>
        <dbReference type="EMBL" id="KAB7832874.1"/>
    </source>
</evidence>
<dbReference type="RefSeq" id="WP_004947564.1">
    <property type="nucleotide sequence ID" value="NZ_VOKX01000142.1"/>
</dbReference>
<proteinExistence type="predicted"/>
<evidence type="ECO:0008006" key="3">
    <source>
        <dbReference type="Google" id="ProtNLM"/>
    </source>
</evidence>
<evidence type="ECO:0000313" key="2">
    <source>
        <dbReference type="Proteomes" id="UP000327000"/>
    </source>
</evidence>
<comment type="caution">
    <text evidence="1">The sequence shown here is derived from an EMBL/GenBank/DDBJ whole genome shotgun (WGS) entry which is preliminary data.</text>
</comment>